<protein>
    <submittedName>
        <fullName evidence="1">Uncharacterized protein</fullName>
    </submittedName>
</protein>
<dbReference type="RefSeq" id="WP_377262389.1">
    <property type="nucleotide sequence ID" value="NZ_JBHMAA010000016.1"/>
</dbReference>
<evidence type="ECO:0000313" key="2">
    <source>
        <dbReference type="Proteomes" id="UP001589692"/>
    </source>
</evidence>
<keyword evidence="2" id="KW-1185">Reference proteome</keyword>
<gene>
    <name evidence="1" type="ORF">ACFFP0_15575</name>
</gene>
<sequence length="315" mass="34848">MDISTLNKLRKVAQFIDPQRKLRKSIRRLSTTWAYRNLDILPVQRGNELIAQTIASGTPASIGKIGASELKVLNFYIAMRPGKPYPESIREQVLVGPGVFPTTDEAIDAFCRTYLDAISQLDILAPWYNPGEINFIRKFASDAKLVELNAIEPYYSPSPWSRTLHGKKVLLITSFPKTAASQYERRRDVWKASPQVLPDFDLDIIQAPSSPALAPPAHASWQAALDDLKEQMTAVDYDVALIGAGALALPLGAHARSQGKIGVHLGGAVQILFGIKGARWDNHPVISRLFNESWVRPNAEEVPKAAKIVENGAYW</sequence>
<accession>A0ABV6AKS3</accession>
<organism evidence="1 2">
    <name type="scientific">Rhizobium puerariae</name>
    <dbReference type="NCBI Taxonomy" id="1585791"/>
    <lineage>
        <taxon>Bacteria</taxon>
        <taxon>Pseudomonadati</taxon>
        <taxon>Pseudomonadota</taxon>
        <taxon>Alphaproteobacteria</taxon>
        <taxon>Hyphomicrobiales</taxon>
        <taxon>Rhizobiaceae</taxon>
        <taxon>Rhizobium/Agrobacterium group</taxon>
        <taxon>Rhizobium</taxon>
    </lineage>
</organism>
<name>A0ABV6AKS3_9HYPH</name>
<dbReference type="EMBL" id="JBHMAA010000016">
    <property type="protein sequence ID" value="MFB9950278.1"/>
    <property type="molecule type" value="Genomic_DNA"/>
</dbReference>
<dbReference type="Proteomes" id="UP001589692">
    <property type="component" value="Unassembled WGS sequence"/>
</dbReference>
<comment type="caution">
    <text evidence="1">The sequence shown here is derived from an EMBL/GenBank/DDBJ whole genome shotgun (WGS) entry which is preliminary data.</text>
</comment>
<evidence type="ECO:0000313" key="1">
    <source>
        <dbReference type="EMBL" id="MFB9950278.1"/>
    </source>
</evidence>
<proteinExistence type="predicted"/>
<reference evidence="1 2" key="1">
    <citation type="submission" date="2024-09" db="EMBL/GenBank/DDBJ databases">
        <authorList>
            <person name="Sun Q."/>
            <person name="Mori K."/>
        </authorList>
    </citation>
    <scope>NUCLEOTIDE SEQUENCE [LARGE SCALE GENOMIC DNA]</scope>
    <source>
        <strain evidence="1 2">TBRC 4938</strain>
    </source>
</reference>